<keyword evidence="1" id="KW-1133">Transmembrane helix</keyword>
<name>A0A0G1L415_9BACT</name>
<feature type="transmembrane region" description="Helical" evidence="1">
    <location>
        <begin position="6"/>
        <end position="27"/>
    </location>
</feature>
<gene>
    <name evidence="2" type="ORF">UW92_C0035G0002</name>
</gene>
<dbReference type="Proteomes" id="UP000033966">
    <property type="component" value="Unassembled WGS sequence"/>
</dbReference>
<evidence type="ECO:0000313" key="2">
    <source>
        <dbReference type="EMBL" id="KKT90548.1"/>
    </source>
</evidence>
<keyword evidence="1" id="KW-0812">Transmembrane</keyword>
<dbReference type="EMBL" id="LCKF01000035">
    <property type="protein sequence ID" value="KKT90548.1"/>
    <property type="molecule type" value="Genomic_DNA"/>
</dbReference>
<evidence type="ECO:0000313" key="3">
    <source>
        <dbReference type="Proteomes" id="UP000033966"/>
    </source>
</evidence>
<evidence type="ECO:0000256" key="1">
    <source>
        <dbReference type="SAM" id="Phobius"/>
    </source>
</evidence>
<protein>
    <submittedName>
        <fullName evidence="2">Uncharacterized protein</fullName>
    </submittedName>
</protein>
<organism evidence="2 3">
    <name type="scientific">Candidatus Jorgensenbacteria bacterium GW2011_GWA2_45_13</name>
    <dbReference type="NCBI Taxonomy" id="1618662"/>
    <lineage>
        <taxon>Bacteria</taxon>
        <taxon>Candidatus Joergenseniibacteriota</taxon>
    </lineage>
</organism>
<dbReference type="AlphaFoldDB" id="A0A0G1L415"/>
<comment type="caution">
    <text evidence="2">The sequence shown here is derived from an EMBL/GenBank/DDBJ whole genome shotgun (WGS) entry which is preliminary data.</text>
</comment>
<proteinExistence type="predicted"/>
<accession>A0A0G1L415</accession>
<sequence length="210" mass="24338">MNTNIVSFLIFGSLLIVAFSVGLYLILKRFFFVSTLSIHQKHEVLLMNGKAGLDEKLSQKIIESRGNEIAKKMIKIIFNEIQSFSDSIVPLKFGYVNPNITEQNFPMQQGDNDPMEYKVFHFGGSISSENVIKAMTKENYRPATLRELLRWAKNNWNGNDRIIALGQIWLNTDSHRYLAVLNFDGGRRELSLRWFDFVWNVSNHFLAMRK</sequence>
<reference evidence="2 3" key="1">
    <citation type="journal article" date="2015" name="Nature">
        <title>rRNA introns, odd ribosomes, and small enigmatic genomes across a large radiation of phyla.</title>
        <authorList>
            <person name="Brown C.T."/>
            <person name="Hug L.A."/>
            <person name="Thomas B.C."/>
            <person name="Sharon I."/>
            <person name="Castelle C.J."/>
            <person name="Singh A."/>
            <person name="Wilkins M.J."/>
            <person name="Williams K.H."/>
            <person name="Banfield J.F."/>
        </authorList>
    </citation>
    <scope>NUCLEOTIDE SEQUENCE [LARGE SCALE GENOMIC DNA]</scope>
</reference>
<keyword evidence="1" id="KW-0472">Membrane</keyword>